<dbReference type="InterPro" id="IPR003646">
    <property type="entry name" value="SH3-like_bac-type"/>
</dbReference>
<keyword evidence="4" id="KW-0732">Signal</keyword>
<evidence type="ECO:0000256" key="1">
    <source>
        <dbReference type="ARBA" id="ARBA00022801"/>
    </source>
</evidence>
<feature type="region of interest" description="Disordered" evidence="3">
    <location>
        <begin position="161"/>
        <end position="224"/>
    </location>
</feature>
<name>A0ABU6N4P2_9BACI</name>
<evidence type="ECO:0000256" key="4">
    <source>
        <dbReference type="SAM" id="SignalP"/>
    </source>
</evidence>
<gene>
    <name evidence="6" type="ORF">P4447_01290</name>
</gene>
<reference evidence="6 7" key="1">
    <citation type="submission" date="2023-03" db="EMBL/GenBank/DDBJ databases">
        <title>Bacillus Genome Sequencing.</title>
        <authorList>
            <person name="Dunlap C."/>
        </authorList>
    </citation>
    <scope>NUCLEOTIDE SEQUENCE [LARGE SCALE GENOMIC DNA]</scope>
    <source>
        <strain evidence="6 7">B-14544</strain>
    </source>
</reference>
<comment type="caution">
    <text evidence="6">The sequence shown here is derived from an EMBL/GenBank/DDBJ whole genome shotgun (WGS) entry which is preliminary data.</text>
</comment>
<dbReference type="RefSeq" id="WP_327966029.1">
    <property type="nucleotide sequence ID" value="NZ_JARMQG010000010.1"/>
</dbReference>
<dbReference type="Gene3D" id="3.40.630.40">
    <property type="entry name" value="Zn-dependent exopeptidases"/>
    <property type="match status" value="1"/>
</dbReference>
<keyword evidence="2" id="KW-0961">Cell wall biogenesis/degradation</keyword>
<evidence type="ECO:0000256" key="2">
    <source>
        <dbReference type="ARBA" id="ARBA00023316"/>
    </source>
</evidence>
<dbReference type="EMBL" id="JARMQG010000010">
    <property type="protein sequence ID" value="MED3561189.1"/>
    <property type="molecule type" value="Genomic_DNA"/>
</dbReference>
<evidence type="ECO:0000259" key="5">
    <source>
        <dbReference type="PROSITE" id="PS51781"/>
    </source>
</evidence>
<keyword evidence="1 6" id="KW-0378">Hydrolase</keyword>
<evidence type="ECO:0000313" key="6">
    <source>
        <dbReference type="EMBL" id="MED3561189.1"/>
    </source>
</evidence>
<keyword evidence="7" id="KW-1185">Reference proteome</keyword>
<dbReference type="InterPro" id="IPR017293">
    <property type="entry name" value="N-acetylmuramoyl-L-ala_amidase"/>
</dbReference>
<dbReference type="InterPro" id="IPR002508">
    <property type="entry name" value="MurNAc-LAA_cat"/>
</dbReference>
<proteinExistence type="predicted"/>
<dbReference type="PROSITE" id="PS51781">
    <property type="entry name" value="SH3B"/>
    <property type="match status" value="2"/>
</dbReference>
<dbReference type="InterPro" id="IPR050695">
    <property type="entry name" value="N-acetylmuramoyl_amidase_3"/>
</dbReference>
<dbReference type="PIRSF" id="PIRSF037846">
    <property type="entry name" value="Autolysin_YrvJ_prd"/>
    <property type="match status" value="1"/>
</dbReference>
<feature type="chain" id="PRO_5045727897" evidence="4">
    <location>
        <begin position="30"/>
        <end position="397"/>
    </location>
</feature>
<dbReference type="CDD" id="cd02696">
    <property type="entry name" value="MurNAc-LAA"/>
    <property type="match status" value="1"/>
</dbReference>
<dbReference type="Proteomes" id="UP001330749">
    <property type="component" value="Unassembled WGS sequence"/>
</dbReference>
<organism evidence="6 7">
    <name type="scientific">Bacillus xiapuensis</name>
    <dbReference type="NCBI Taxonomy" id="2014075"/>
    <lineage>
        <taxon>Bacteria</taxon>
        <taxon>Bacillati</taxon>
        <taxon>Bacillota</taxon>
        <taxon>Bacilli</taxon>
        <taxon>Bacillales</taxon>
        <taxon>Bacillaceae</taxon>
        <taxon>Bacillus</taxon>
    </lineage>
</organism>
<dbReference type="PANTHER" id="PTHR30404:SF0">
    <property type="entry name" value="N-ACETYLMURAMOYL-L-ALANINE AMIDASE AMIC"/>
    <property type="match status" value="1"/>
</dbReference>
<feature type="compositionally biased region" description="Low complexity" evidence="3">
    <location>
        <begin position="171"/>
        <end position="182"/>
    </location>
</feature>
<dbReference type="SMART" id="SM00287">
    <property type="entry name" value="SH3b"/>
    <property type="match status" value="2"/>
</dbReference>
<dbReference type="Pfam" id="PF08239">
    <property type="entry name" value="SH3_3"/>
    <property type="match status" value="2"/>
</dbReference>
<dbReference type="Gene3D" id="2.30.30.40">
    <property type="entry name" value="SH3 Domains"/>
    <property type="match status" value="2"/>
</dbReference>
<evidence type="ECO:0000313" key="7">
    <source>
        <dbReference type="Proteomes" id="UP001330749"/>
    </source>
</evidence>
<dbReference type="PANTHER" id="PTHR30404">
    <property type="entry name" value="N-ACETYLMURAMOYL-L-ALANINE AMIDASE"/>
    <property type="match status" value="1"/>
</dbReference>
<feature type="compositionally biased region" description="Low complexity" evidence="3">
    <location>
        <begin position="190"/>
        <end position="201"/>
    </location>
</feature>
<dbReference type="SUPFAM" id="SSF53187">
    <property type="entry name" value="Zn-dependent exopeptidases"/>
    <property type="match status" value="1"/>
</dbReference>
<dbReference type="Pfam" id="PF01520">
    <property type="entry name" value="Amidase_3"/>
    <property type="match status" value="1"/>
</dbReference>
<dbReference type="SMART" id="SM00646">
    <property type="entry name" value="Ami_3"/>
    <property type="match status" value="1"/>
</dbReference>
<feature type="domain" description="SH3b" evidence="5">
    <location>
        <begin position="97"/>
        <end position="160"/>
    </location>
</feature>
<accession>A0ABU6N4P2</accession>
<feature type="signal peptide" evidence="4">
    <location>
        <begin position="1"/>
        <end position="29"/>
    </location>
</feature>
<dbReference type="GO" id="GO:0008745">
    <property type="term" value="F:N-acetylmuramoyl-L-alanine amidase activity"/>
    <property type="evidence" value="ECO:0007669"/>
    <property type="project" value="UniProtKB-EC"/>
</dbReference>
<feature type="compositionally biased region" description="Polar residues" evidence="3">
    <location>
        <begin position="202"/>
        <end position="216"/>
    </location>
</feature>
<sequence>MLTAKMKKLLTVLSVTAIPLVGMNQTALAKTTTEKVTVTASYLNVRESPDISGKVKGIVHKGESYKVIQKKNNWDQIKLKNNQIGWASHAYLAPTNHIGATVKVDFLNVRQGPNISSPVIGKLYWGAKIKIQAEQAGWAKMVSSTGVTGWVSEIYITKDAPEKDKHQTQPAASKTTTGKKAAPNQDKKNSSPSTKPSQTSTVQMKTESFKTATNQGPLGGKTIVLDPGHGGVDIGATSITGTHEKTLTLETAKAVEKKLLDEGANVIMTRTNDTYIPLEERARLSNRNGADAFISFHYNWIQDSSVSGLTDFYFQKSRDNELASKILNEVVKTTKLNNVGTRYNNLSVLRNNSQPSTLIELGFLSNKKEDDIVESDNFRENVAEGVYSGLLDYFSNK</sequence>
<protein>
    <submittedName>
        <fullName evidence="6">N-acetylmuramoyl-L-alanine amidase</fullName>
        <ecNumber evidence="6">3.5.1.28</ecNumber>
    </submittedName>
</protein>
<dbReference type="EC" id="3.5.1.28" evidence="6"/>
<feature type="domain" description="SH3b" evidence="5">
    <location>
        <begin position="33"/>
        <end position="96"/>
    </location>
</feature>
<evidence type="ECO:0000256" key="3">
    <source>
        <dbReference type="SAM" id="MobiDB-lite"/>
    </source>
</evidence>